<evidence type="ECO:0000256" key="1">
    <source>
        <dbReference type="ARBA" id="ARBA00007137"/>
    </source>
</evidence>
<evidence type="ECO:0000313" key="4">
    <source>
        <dbReference type="EMBL" id="MBC8360326.1"/>
    </source>
</evidence>
<evidence type="ECO:0000256" key="3">
    <source>
        <dbReference type="ARBA" id="ARBA00022679"/>
    </source>
</evidence>
<keyword evidence="2 4" id="KW-0489">Methyltransferase</keyword>
<dbReference type="GO" id="GO:0032259">
    <property type="term" value="P:methylation"/>
    <property type="evidence" value="ECO:0007669"/>
    <property type="project" value="UniProtKB-KW"/>
</dbReference>
<dbReference type="Pfam" id="PF06253">
    <property type="entry name" value="MTTB"/>
    <property type="match status" value="1"/>
</dbReference>
<dbReference type="EMBL" id="JACNJH010000083">
    <property type="protein sequence ID" value="MBC8360326.1"/>
    <property type="molecule type" value="Genomic_DNA"/>
</dbReference>
<protein>
    <submittedName>
        <fullName evidence="4">Trimethylamine methyltransferase family protein</fullName>
    </submittedName>
</protein>
<gene>
    <name evidence="4" type="ORF">H8E23_02860</name>
</gene>
<reference evidence="4 5" key="1">
    <citation type="submission" date="2020-08" db="EMBL/GenBank/DDBJ databases">
        <title>Bridging the membrane lipid divide: bacteria of the FCB group superphylum have the potential to synthesize archaeal ether lipids.</title>
        <authorList>
            <person name="Villanueva L."/>
            <person name="Von Meijenfeldt F.A.B."/>
            <person name="Westbye A.B."/>
            <person name="Yadav S."/>
            <person name="Hopmans E.C."/>
            <person name="Dutilh B.E."/>
            <person name="Sinninghe Damste J.S."/>
        </authorList>
    </citation>
    <scope>NUCLEOTIDE SEQUENCE [LARGE SCALE GENOMIC DNA]</scope>
    <source>
        <strain evidence="4">NIOZ-UU30</strain>
    </source>
</reference>
<comment type="similarity">
    <text evidence="1">Belongs to the trimethylamine methyltransferase family.</text>
</comment>
<keyword evidence="3" id="KW-0808">Transferase</keyword>
<sequence>MIDSYREGILVKAYERLDMQQVKWLDQASLEILNDPGIWCYNQRAAKLFESHGAKVREEKDKHTVCWRVSFPSGLIREAVAQAPSRLVLGARTSENRLLLDAQVPRVYFGSGSEANIWVETEMESYVSVKDAGVTIQVPRFRELRGDTALLGRAARLCDQLENLDFFIRPLNIQDPGITTDNHDVNKFFASLNNITKHVQAGLTRLDRLDHVVRMGEIIAGGPEALRKNPVVSFIACVFKSPLQIVDDTAEKVFAIVESGLPLVISSSPQGGSSAPIQEAGMVAQINAEILVGITLTQLIKAGAPVLYGSVPVRARMDDLHDLYGCPEFNQYNIDCVQLARFYNIPCYSTAGVGDAKVPGMQATFEKLFTHLYMAMSGAQYIHYAFGLLDRTNSFCPLQAVLDNEQIGKIKHCLREPKVNPGAIEDTLKTVKKVMASPYRLYARHVRKAMHAGDVSNPYRFESKGLEDKVLQNALEYMHQLEQKPAVHLEHAIVDRIFKEVPGLLPGLKQAS</sequence>
<dbReference type="AlphaFoldDB" id="A0A8J6NP81"/>
<dbReference type="GO" id="GO:0015948">
    <property type="term" value="P:methanogenesis"/>
    <property type="evidence" value="ECO:0007669"/>
    <property type="project" value="InterPro"/>
</dbReference>
<dbReference type="Gene3D" id="3.20.20.480">
    <property type="entry name" value="Trimethylamine methyltransferase-like"/>
    <property type="match status" value="1"/>
</dbReference>
<name>A0A8J6NP81_9BACT</name>
<accession>A0A8J6NP81</accession>
<evidence type="ECO:0000256" key="2">
    <source>
        <dbReference type="ARBA" id="ARBA00022603"/>
    </source>
</evidence>
<evidence type="ECO:0000313" key="5">
    <source>
        <dbReference type="Proteomes" id="UP000603434"/>
    </source>
</evidence>
<comment type="caution">
    <text evidence="4">The sequence shown here is derived from an EMBL/GenBank/DDBJ whole genome shotgun (WGS) entry which is preliminary data.</text>
</comment>
<proteinExistence type="inferred from homology"/>
<dbReference type="InterPro" id="IPR038601">
    <property type="entry name" value="MttB-like_sf"/>
</dbReference>
<dbReference type="Proteomes" id="UP000603434">
    <property type="component" value="Unassembled WGS sequence"/>
</dbReference>
<dbReference type="InterPro" id="IPR010426">
    <property type="entry name" value="MTTB_MeTrfase"/>
</dbReference>
<dbReference type="GO" id="GO:0008168">
    <property type="term" value="F:methyltransferase activity"/>
    <property type="evidence" value="ECO:0007669"/>
    <property type="project" value="UniProtKB-KW"/>
</dbReference>
<organism evidence="4 5">
    <name type="scientific">Candidatus Desulfatibia profunda</name>
    <dbReference type="NCBI Taxonomy" id="2841695"/>
    <lineage>
        <taxon>Bacteria</taxon>
        <taxon>Pseudomonadati</taxon>
        <taxon>Thermodesulfobacteriota</taxon>
        <taxon>Desulfobacteria</taxon>
        <taxon>Desulfobacterales</taxon>
        <taxon>Desulfobacterales incertae sedis</taxon>
        <taxon>Candidatus Desulfatibia</taxon>
    </lineage>
</organism>